<dbReference type="SUPFAM" id="SSF52141">
    <property type="entry name" value="Uracil-DNA glycosylase-like"/>
    <property type="match status" value="1"/>
</dbReference>
<dbReference type="EMBL" id="BAABDF010000005">
    <property type="protein sequence ID" value="GAA3861495.1"/>
    <property type="molecule type" value="Genomic_DNA"/>
</dbReference>
<dbReference type="SMART" id="SM00986">
    <property type="entry name" value="UDG"/>
    <property type="match status" value="1"/>
</dbReference>
<evidence type="ECO:0000256" key="3">
    <source>
        <dbReference type="ARBA" id="ARBA00012030"/>
    </source>
</evidence>
<comment type="caution">
    <text evidence="13">The sequence shown here is derived from an EMBL/GenBank/DDBJ whole genome shotgun (WGS) entry which is preliminary data.</text>
</comment>
<keyword evidence="8" id="KW-0378">Hydrolase</keyword>
<evidence type="ECO:0000256" key="7">
    <source>
        <dbReference type="ARBA" id="ARBA00022763"/>
    </source>
</evidence>
<evidence type="ECO:0000256" key="10">
    <source>
        <dbReference type="ARBA" id="ARBA00023014"/>
    </source>
</evidence>
<evidence type="ECO:0000256" key="6">
    <source>
        <dbReference type="ARBA" id="ARBA00022723"/>
    </source>
</evidence>
<evidence type="ECO:0000256" key="2">
    <source>
        <dbReference type="ARBA" id="ARBA00006521"/>
    </source>
</evidence>
<evidence type="ECO:0000256" key="4">
    <source>
        <dbReference type="ARBA" id="ARBA00019403"/>
    </source>
</evidence>
<evidence type="ECO:0000256" key="1">
    <source>
        <dbReference type="ARBA" id="ARBA00001400"/>
    </source>
</evidence>
<reference evidence="14" key="1">
    <citation type="journal article" date="2019" name="Int. J. Syst. Evol. Microbiol.">
        <title>The Global Catalogue of Microorganisms (GCM) 10K type strain sequencing project: providing services to taxonomists for standard genome sequencing and annotation.</title>
        <authorList>
            <consortium name="The Broad Institute Genomics Platform"/>
            <consortium name="The Broad Institute Genome Sequencing Center for Infectious Disease"/>
            <person name="Wu L."/>
            <person name="Ma J."/>
        </authorList>
    </citation>
    <scope>NUCLEOTIDE SEQUENCE [LARGE SCALE GENOMIC DNA]</scope>
    <source>
        <strain evidence="14">JCM 17190</strain>
    </source>
</reference>
<dbReference type="Proteomes" id="UP001399917">
    <property type="component" value="Unassembled WGS sequence"/>
</dbReference>
<organism evidence="13 14">
    <name type="scientific">Celeribacter arenosi</name>
    <dbReference type="NCBI Taxonomy" id="792649"/>
    <lineage>
        <taxon>Bacteria</taxon>
        <taxon>Pseudomonadati</taxon>
        <taxon>Pseudomonadota</taxon>
        <taxon>Alphaproteobacteria</taxon>
        <taxon>Rhodobacterales</taxon>
        <taxon>Roseobacteraceae</taxon>
        <taxon>Celeribacter</taxon>
    </lineage>
</organism>
<dbReference type="Pfam" id="PF03167">
    <property type="entry name" value="UDG"/>
    <property type="match status" value="1"/>
</dbReference>
<sequence>METHIEFWDAHALLAWQVELGATDAICDVPIDRYAIEEVATAQASARSAQSSDAAAQLPEPEPTIDPASEAMVAAQAAGDLDALRDALEAFEHCALKRGARNLVFADGIPEARVMVIGEAPGREEDRQGKPFVADAGQLLDAMFAAIGLSRAPQTPDAGLYITNALPWRPPENRDPTADEIAMLKPFLIRHIELADPQVIVLMGNWACMALLGRAGISRMRGTWQEVLGRPAMPMTHPAYLLRNPMAKRDAWADLLDIQERLRAKGTSDGSN</sequence>
<dbReference type="EC" id="3.2.2.27" evidence="3"/>
<keyword evidence="14" id="KW-1185">Reference proteome</keyword>
<proteinExistence type="inferred from homology"/>
<keyword evidence="11" id="KW-0234">DNA repair</keyword>
<evidence type="ECO:0000259" key="12">
    <source>
        <dbReference type="SMART" id="SM00986"/>
    </source>
</evidence>
<evidence type="ECO:0000256" key="9">
    <source>
        <dbReference type="ARBA" id="ARBA00023004"/>
    </source>
</evidence>
<dbReference type="InterPro" id="IPR051536">
    <property type="entry name" value="UDG_Type-4/5"/>
</dbReference>
<dbReference type="NCBIfam" id="TIGR00758">
    <property type="entry name" value="UDG_fam4"/>
    <property type="match status" value="1"/>
</dbReference>
<dbReference type="SMART" id="SM00987">
    <property type="entry name" value="UreE_C"/>
    <property type="match status" value="1"/>
</dbReference>
<dbReference type="PANTHER" id="PTHR33693">
    <property type="entry name" value="TYPE-5 URACIL-DNA GLYCOSYLASE"/>
    <property type="match status" value="1"/>
</dbReference>
<accession>A0ABP7K0P7</accession>
<dbReference type="PANTHER" id="PTHR33693:SF1">
    <property type="entry name" value="TYPE-4 URACIL-DNA GLYCOSYLASE"/>
    <property type="match status" value="1"/>
</dbReference>
<feature type="domain" description="Uracil-DNA glycosylase-like" evidence="12">
    <location>
        <begin position="105"/>
        <end position="256"/>
    </location>
</feature>
<evidence type="ECO:0000313" key="14">
    <source>
        <dbReference type="Proteomes" id="UP001399917"/>
    </source>
</evidence>
<keyword evidence="9" id="KW-0408">Iron</keyword>
<keyword evidence="6" id="KW-0479">Metal-binding</keyword>
<comment type="similarity">
    <text evidence="2">Belongs to the uracil-DNA glycosylase (UDG) superfamily. Type 4 (UDGa) family.</text>
</comment>
<protein>
    <recommendedName>
        <fullName evidence="4">Type-4 uracil-DNA glycosylase</fullName>
        <ecNumber evidence="3">3.2.2.27</ecNumber>
    </recommendedName>
</protein>
<evidence type="ECO:0000256" key="11">
    <source>
        <dbReference type="ARBA" id="ARBA00023204"/>
    </source>
</evidence>
<keyword evidence="5" id="KW-0004">4Fe-4S</keyword>
<dbReference type="CDD" id="cd10030">
    <property type="entry name" value="UDG-F4_TTUDGA_SPO1dp_like"/>
    <property type="match status" value="1"/>
</dbReference>
<keyword evidence="10" id="KW-0411">Iron-sulfur</keyword>
<dbReference type="InterPro" id="IPR005273">
    <property type="entry name" value="Ura-DNA_glyco_family4"/>
</dbReference>
<gene>
    <name evidence="13" type="ORF">GCM10022404_10230</name>
</gene>
<evidence type="ECO:0000256" key="8">
    <source>
        <dbReference type="ARBA" id="ARBA00022801"/>
    </source>
</evidence>
<name>A0ABP7K0P7_9RHOB</name>
<comment type="catalytic activity">
    <reaction evidence="1">
        <text>Hydrolyzes single-stranded DNA or mismatched double-stranded DNA and polynucleotides, releasing free uracil.</text>
        <dbReference type="EC" id="3.2.2.27"/>
    </reaction>
</comment>
<evidence type="ECO:0000313" key="13">
    <source>
        <dbReference type="EMBL" id="GAA3861495.1"/>
    </source>
</evidence>
<keyword evidence="7" id="KW-0227">DNA damage</keyword>
<dbReference type="InterPro" id="IPR036895">
    <property type="entry name" value="Uracil-DNA_glycosylase-like_sf"/>
</dbReference>
<dbReference type="Gene3D" id="3.40.470.10">
    <property type="entry name" value="Uracil-DNA glycosylase-like domain"/>
    <property type="match status" value="1"/>
</dbReference>
<dbReference type="RefSeq" id="WP_344844435.1">
    <property type="nucleotide sequence ID" value="NZ_BAABDF010000005.1"/>
</dbReference>
<evidence type="ECO:0000256" key="5">
    <source>
        <dbReference type="ARBA" id="ARBA00022485"/>
    </source>
</evidence>
<dbReference type="InterPro" id="IPR005122">
    <property type="entry name" value="Uracil-DNA_glycosylase-like"/>
</dbReference>